<evidence type="ECO:0000256" key="2">
    <source>
        <dbReference type="ARBA" id="ARBA00016013"/>
    </source>
</evidence>
<accession>A0A6L6IYH3</accession>
<comment type="caution">
    <text evidence="7">The sequence shown here is derived from an EMBL/GenBank/DDBJ whole genome shotgun (WGS) entry which is preliminary data.</text>
</comment>
<keyword evidence="7" id="KW-0282">Flagellum</keyword>
<evidence type="ECO:0000256" key="1">
    <source>
        <dbReference type="ARBA" id="ARBA00010577"/>
    </source>
</evidence>
<dbReference type="EMBL" id="WMII01000008">
    <property type="protein sequence ID" value="MTH64628.1"/>
    <property type="molecule type" value="Genomic_DNA"/>
</dbReference>
<keyword evidence="8" id="KW-1185">Reference proteome</keyword>
<dbReference type="NCBIfam" id="NF009453">
    <property type="entry name" value="PRK12813.1"/>
    <property type="match status" value="1"/>
</dbReference>
<sequence length="215" mass="22255">MGATPANSTTGSASVISAAASTGGDFETFLKMLTTQLQNQDPLSPMESTEFAVQLATFSGVEQQARTNSLLTQLVESSGGGQLGQLSTWIGREVRTTAPVWFQDAPVTLELAPAADADSVTLVVLDANGREVSRENVGTGAGEVDWRGRNADGELLPAGLYQFRTESLKGGEVVATADVAAYSKVTGAELTATGSALVLEGDNAVSLDEVTAVRE</sequence>
<dbReference type="Proteomes" id="UP000478740">
    <property type="component" value="Unassembled WGS sequence"/>
</dbReference>
<keyword evidence="3 5" id="KW-1005">Bacterial flagellum biogenesis</keyword>
<evidence type="ECO:0000256" key="5">
    <source>
        <dbReference type="RuleBase" id="RU362076"/>
    </source>
</evidence>
<dbReference type="InterPro" id="IPR025965">
    <property type="entry name" value="FlgD/Vpr_Ig-like"/>
</dbReference>
<keyword evidence="7" id="KW-0966">Cell projection</keyword>
<name>A0A6L6IYH3_9RHOB</name>
<dbReference type="Gene3D" id="2.60.40.4070">
    <property type="match status" value="1"/>
</dbReference>
<reference evidence="7 8" key="1">
    <citation type="submission" date="2019-11" db="EMBL/GenBank/DDBJ databases">
        <authorList>
            <person name="Dong K."/>
        </authorList>
    </citation>
    <scope>NUCLEOTIDE SEQUENCE [LARGE SCALE GENOMIC DNA]</scope>
    <source>
        <strain evidence="7 8">DK608</strain>
    </source>
</reference>
<gene>
    <name evidence="7" type="ORF">GL284_10120</name>
</gene>
<dbReference type="InterPro" id="IPR005648">
    <property type="entry name" value="FlgD"/>
</dbReference>
<protein>
    <recommendedName>
        <fullName evidence="2 5">Basal-body rod modification protein FlgD</fullName>
    </recommendedName>
</protein>
<evidence type="ECO:0000256" key="3">
    <source>
        <dbReference type="ARBA" id="ARBA00022795"/>
    </source>
</evidence>
<evidence type="ECO:0000313" key="8">
    <source>
        <dbReference type="Proteomes" id="UP000478740"/>
    </source>
</evidence>
<dbReference type="Gene3D" id="2.30.30.910">
    <property type="match status" value="1"/>
</dbReference>
<proteinExistence type="inferred from homology"/>
<feature type="domain" description="FlgD/Vpr Ig-like" evidence="6">
    <location>
        <begin position="101"/>
        <end position="169"/>
    </location>
</feature>
<evidence type="ECO:0000259" key="6">
    <source>
        <dbReference type="Pfam" id="PF13860"/>
    </source>
</evidence>
<comment type="function">
    <text evidence="4 5">Required for flagellar hook formation. May act as a scaffolding protein.</text>
</comment>
<comment type="similarity">
    <text evidence="1 5">Belongs to the FlgD family.</text>
</comment>
<evidence type="ECO:0000256" key="4">
    <source>
        <dbReference type="ARBA" id="ARBA00024746"/>
    </source>
</evidence>
<dbReference type="Pfam" id="PF13860">
    <property type="entry name" value="FlgD_ig"/>
    <property type="match status" value="1"/>
</dbReference>
<dbReference type="GO" id="GO:0044781">
    <property type="term" value="P:bacterial-type flagellum organization"/>
    <property type="evidence" value="ECO:0007669"/>
    <property type="project" value="UniProtKB-UniRule"/>
</dbReference>
<dbReference type="AlphaFoldDB" id="A0A6L6IYH3"/>
<evidence type="ECO:0000313" key="7">
    <source>
        <dbReference type="EMBL" id="MTH64628.1"/>
    </source>
</evidence>
<dbReference type="Pfam" id="PF03963">
    <property type="entry name" value="FlgD"/>
    <property type="match status" value="1"/>
</dbReference>
<organism evidence="7 8">
    <name type="scientific">Paracoccus shanxieyensis</name>
    <dbReference type="NCBI Taxonomy" id="2675752"/>
    <lineage>
        <taxon>Bacteria</taxon>
        <taxon>Pseudomonadati</taxon>
        <taxon>Pseudomonadota</taxon>
        <taxon>Alphaproteobacteria</taxon>
        <taxon>Rhodobacterales</taxon>
        <taxon>Paracoccaceae</taxon>
        <taxon>Paracoccus</taxon>
    </lineage>
</organism>
<keyword evidence="7" id="KW-0969">Cilium</keyword>